<comment type="subcellular location">
    <subcellularLocation>
        <location evidence="1">Cell membrane</location>
    </subcellularLocation>
    <subcellularLocation>
        <location evidence="2">Cytoplasm</location>
    </subcellularLocation>
</comment>
<dbReference type="GO" id="GO:0141162">
    <property type="term" value="P:negative regulation of cAMP/PKA signal transduction"/>
    <property type="evidence" value="ECO:0007669"/>
    <property type="project" value="UniProtKB-ARBA"/>
</dbReference>
<dbReference type="PANTHER" id="PTHR11635">
    <property type="entry name" value="CAMP-DEPENDENT PROTEIN KINASE REGULATORY CHAIN"/>
    <property type="match status" value="1"/>
</dbReference>
<evidence type="ECO:0000313" key="17">
    <source>
        <dbReference type="Proteomes" id="UP000233200"/>
    </source>
</evidence>
<sequence>MSHIQIPPGLTELLQGYTVEVLRQQPPDLVEFAVDYFTRLREARAPASVLPAATPRQSPGHPTPEPGPDRVADAKGDSESEEDEDLEVPIPSRFNRRVSVCAETYNPDEEEEDTDPRVIHPKTDEQRCRLQEACKDILLFKNLDQEQLSQVLDAMFERIVKADEHVIDQGDDGDNFYVIERGTYDILVTKDNQTRSVGQYDNRGSFGELALMYNTPRAATIVATSEGSLWGLDRVTFRRIIVKNNAKKRKMFESFIESVPLLKSLEVSERMKIVDVIGEKIYKDGERIITQTKSNKDGGNQEVEIARCHKGQYFGELALVTNKPRAASAYAVGDVKCLVMDVQAFERLLGPCMDIMKRNISHYEEQLVKMFGSSMDLGNLGQ</sequence>
<keyword evidence="17" id="KW-1185">Reference proteome</keyword>
<evidence type="ECO:0000256" key="9">
    <source>
        <dbReference type="ARBA" id="ARBA00022741"/>
    </source>
</evidence>
<dbReference type="Pfam" id="PF02197">
    <property type="entry name" value="RIIa"/>
    <property type="match status" value="1"/>
</dbReference>
<dbReference type="GO" id="GO:0030552">
    <property type="term" value="F:cAMP binding"/>
    <property type="evidence" value="ECO:0007669"/>
    <property type="project" value="UniProtKB-KW"/>
</dbReference>
<dbReference type="Ensembl" id="ENSRROT00000062163.1">
    <property type="protein sequence ID" value="ENSRROP00000037691.1"/>
    <property type="gene ID" value="ENSRROG00000042248.1"/>
</dbReference>
<evidence type="ECO:0000313" key="16">
    <source>
        <dbReference type="Ensembl" id="ENSRROP00000037691.1"/>
    </source>
</evidence>
<keyword evidence="8" id="KW-0677">Repeat</keyword>
<dbReference type="SMART" id="SM00394">
    <property type="entry name" value="RIIa"/>
    <property type="match status" value="1"/>
</dbReference>
<dbReference type="InterPro" id="IPR000595">
    <property type="entry name" value="cNMP-bd_dom"/>
</dbReference>
<dbReference type="Pfam" id="PF00027">
    <property type="entry name" value="cNMP_binding"/>
    <property type="match status" value="2"/>
</dbReference>
<evidence type="ECO:0000256" key="3">
    <source>
        <dbReference type="ARBA" id="ARBA00005753"/>
    </source>
</evidence>
<dbReference type="GO" id="GO:0005829">
    <property type="term" value="C:cytosol"/>
    <property type="evidence" value="ECO:0007669"/>
    <property type="project" value="TreeGrafter"/>
</dbReference>
<accession>A0A2K6R9K0</accession>
<dbReference type="GO" id="GO:0004862">
    <property type="term" value="F:cAMP-dependent protein kinase inhibitor activity"/>
    <property type="evidence" value="ECO:0007669"/>
    <property type="project" value="UniProtKB-ARBA"/>
</dbReference>
<name>A0A2K6R9K0_RHIRO</name>
<keyword evidence="11" id="KW-0114">cAMP</keyword>
<feature type="domain" description="Cyclic nucleotide-binding" evidence="15">
    <location>
        <begin position="139"/>
        <end position="258"/>
    </location>
</feature>
<evidence type="ECO:0000256" key="6">
    <source>
        <dbReference type="ARBA" id="ARBA00022553"/>
    </source>
</evidence>
<evidence type="ECO:0000256" key="13">
    <source>
        <dbReference type="ARBA" id="ARBA00041039"/>
    </source>
</evidence>
<reference evidence="16" key="1">
    <citation type="submission" date="2025-08" db="UniProtKB">
        <authorList>
            <consortium name="Ensembl"/>
        </authorList>
    </citation>
    <scope>IDENTIFICATION</scope>
</reference>
<dbReference type="PANTHER" id="PTHR11635:SF153">
    <property type="entry name" value="CAMP-DEPENDENT PROTEIN KINASE TYPE II-ALPHA REGULATORY SUBUNIT"/>
    <property type="match status" value="1"/>
</dbReference>
<keyword evidence="9" id="KW-0547">Nucleotide-binding</keyword>
<dbReference type="FunFam" id="2.60.120.10:FF:000017">
    <property type="entry name" value="cAMP-dependent protein kinase type II regulatory subunit"/>
    <property type="match status" value="1"/>
</dbReference>
<feature type="compositionally biased region" description="Basic and acidic residues" evidence="14">
    <location>
        <begin position="67"/>
        <end position="78"/>
    </location>
</feature>
<dbReference type="InterPro" id="IPR050503">
    <property type="entry name" value="cAMP-dep_PK_reg_su-like"/>
</dbReference>
<dbReference type="InterPro" id="IPR018490">
    <property type="entry name" value="cNMP-bd_dom_sf"/>
</dbReference>
<dbReference type="SUPFAM" id="SSF51206">
    <property type="entry name" value="cAMP-binding domain-like"/>
    <property type="match status" value="2"/>
</dbReference>
<evidence type="ECO:0000256" key="4">
    <source>
        <dbReference type="ARBA" id="ARBA00022475"/>
    </source>
</evidence>
<evidence type="ECO:0000259" key="15">
    <source>
        <dbReference type="PROSITE" id="PS50042"/>
    </source>
</evidence>
<dbReference type="Gene3D" id="2.60.120.10">
    <property type="entry name" value="Jelly Rolls"/>
    <property type="match status" value="3"/>
</dbReference>
<dbReference type="PROSITE" id="PS00889">
    <property type="entry name" value="CNMP_BINDING_2"/>
    <property type="match status" value="2"/>
</dbReference>
<evidence type="ECO:0000256" key="2">
    <source>
        <dbReference type="ARBA" id="ARBA00004496"/>
    </source>
</evidence>
<dbReference type="PROSITE" id="PS50042">
    <property type="entry name" value="CNMP_BINDING_3"/>
    <property type="match status" value="2"/>
</dbReference>
<dbReference type="Proteomes" id="UP000233200">
    <property type="component" value="Unplaced"/>
</dbReference>
<feature type="region of interest" description="Disordered" evidence="14">
    <location>
        <begin position="48"/>
        <end position="86"/>
    </location>
</feature>
<dbReference type="PROSITE" id="PS00888">
    <property type="entry name" value="CNMP_BINDING_1"/>
    <property type="match status" value="1"/>
</dbReference>
<gene>
    <name evidence="16" type="primary">PRKAR2A</name>
</gene>
<evidence type="ECO:0000256" key="8">
    <source>
        <dbReference type="ARBA" id="ARBA00022737"/>
    </source>
</evidence>
<evidence type="ECO:0000256" key="5">
    <source>
        <dbReference type="ARBA" id="ARBA00022490"/>
    </source>
</evidence>
<comment type="function">
    <text evidence="12">Regulatory subunit of the cAMP-dependent protein kinases involved in cAMP signaling in cells. Type II regulatory chains mediate membrane association by binding to anchoring proteins, including the MAP2 kinase.</text>
</comment>
<keyword evidence="7" id="KW-0116">cAMP-binding</keyword>
<keyword evidence="5" id="KW-0963">Cytoplasm</keyword>
<dbReference type="FunFam" id="1.20.890.10:FF:000002">
    <property type="entry name" value="cAMP-dependent protein kinase type II-alpha regulatory subunit"/>
    <property type="match status" value="1"/>
</dbReference>
<dbReference type="AlphaFoldDB" id="A0A2K6R9K0"/>
<dbReference type="PRINTS" id="PR00103">
    <property type="entry name" value="CAMPKINASE"/>
</dbReference>
<dbReference type="FunFam" id="2.60.120.10:FF:000113">
    <property type="entry name" value="cAMP-dependent protein kinase type II-alpha regulatory subunit isoform X2"/>
    <property type="match status" value="1"/>
</dbReference>
<dbReference type="SUPFAM" id="SSF47391">
    <property type="entry name" value="Dimerization-anchoring domain of cAMP-dependent PK regulatory subunit"/>
    <property type="match status" value="1"/>
</dbReference>
<feature type="domain" description="Cyclic nucleotide-binding" evidence="15">
    <location>
        <begin position="261"/>
        <end position="366"/>
    </location>
</feature>
<dbReference type="GO" id="GO:0097546">
    <property type="term" value="C:ciliary base"/>
    <property type="evidence" value="ECO:0007669"/>
    <property type="project" value="UniProtKB-ARBA"/>
</dbReference>
<evidence type="ECO:0000256" key="10">
    <source>
        <dbReference type="ARBA" id="ARBA00023136"/>
    </source>
</evidence>
<dbReference type="Gene3D" id="1.20.890.10">
    <property type="entry name" value="cAMP-dependent protein kinase regulatory subunit, dimerization-anchoring domain"/>
    <property type="match status" value="1"/>
</dbReference>
<evidence type="ECO:0000256" key="1">
    <source>
        <dbReference type="ARBA" id="ARBA00004236"/>
    </source>
</evidence>
<comment type="similarity">
    <text evidence="3">Belongs to the cAMP-dependent kinase regulatory chain family.</text>
</comment>
<dbReference type="InterPro" id="IPR014710">
    <property type="entry name" value="RmlC-like_jellyroll"/>
</dbReference>
<evidence type="ECO:0000256" key="14">
    <source>
        <dbReference type="SAM" id="MobiDB-lite"/>
    </source>
</evidence>
<dbReference type="InterPro" id="IPR003117">
    <property type="entry name" value="cAMP_dep_PK_reg_su_I/II_a/b"/>
</dbReference>
<evidence type="ECO:0000256" key="7">
    <source>
        <dbReference type="ARBA" id="ARBA00022566"/>
    </source>
</evidence>
<keyword evidence="6" id="KW-0597">Phosphoprotein</keyword>
<dbReference type="CDD" id="cd00038">
    <property type="entry name" value="CAP_ED"/>
    <property type="match status" value="2"/>
</dbReference>
<organism evidence="16 17">
    <name type="scientific">Rhinopithecus roxellana</name>
    <name type="common">Golden snub-nosed monkey</name>
    <name type="synonym">Pygathrix roxellana</name>
    <dbReference type="NCBI Taxonomy" id="61622"/>
    <lineage>
        <taxon>Eukaryota</taxon>
        <taxon>Metazoa</taxon>
        <taxon>Chordata</taxon>
        <taxon>Craniata</taxon>
        <taxon>Vertebrata</taxon>
        <taxon>Euteleostomi</taxon>
        <taxon>Mammalia</taxon>
        <taxon>Eutheria</taxon>
        <taxon>Euarchontoglires</taxon>
        <taxon>Primates</taxon>
        <taxon>Haplorrhini</taxon>
        <taxon>Catarrhini</taxon>
        <taxon>Cercopithecidae</taxon>
        <taxon>Colobinae</taxon>
        <taxon>Rhinopithecus</taxon>
    </lineage>
</organism>
<evidence type="ECO:0000256" key="12">
    <source>
        <dbReference type="ARBA" id="ARBA00037198"/>
    </source>
</evidence>
<dbReference type="GO" id="GO:0005952">
    <property type="term" value="C:cAMP-dependent protein kinase complex"/>
    <property type="evidence" value="ECO:0007669"/>
    <property type="project" value="InterPro"/>
</dbReference>
<dbReference type="CDD" id="cd12103">
    <property type="entry name" value="DD_RIIalpha_PKA"/>
    <property type="match status" value="1"/>
</dbReference>
<keyword evidence="4" id="KW-1003">Cell membrane</keyword>
<dbReference type="SMART" id="SM00100">
    <property type="entry name" value="cNMP"/>
    <property type="match status" value="2"/>
</dbReference>
<reference evidence="16" key="2">
    <citation type="submission" date="2025-09" db="UniProtKB">
        <authorList>
            <consortium name="Ensembl"/>
        </authorList>
    </citation>
    <scope>IDENTIFICATION</scope>
</reference>
<keyword evidence="10" id="KW-0472">Membrane</keyword>
<dbReference type="InterPro" id="IPR018488">
    <property type="entry name" value="cNMP-bd_CS"/>
</dbReference>
<dbReference type="GeneTree" id="ENSGT00940000154836"/>
<evidence type="ECO:0000256" key="11">
    <source>
        <dbReference type="ARBA" id="ARBA00023149"/>
    </source>
</evidence>
<protein>
    <recommendedName>
        <fullName evidence="13">cAMP-dependent protein kinase type II-alpha regulatory subunit</fullName>
    </recommendedName>
</protein>
<dbReference type="GO" id="GO:0005886">
    <property type="term" value="C:plasma membrane"/>
    <property type="evidence" value="ECO:0007669"/>
    <property type="project" value="UniProtKB-SubCell"/>
</dbReference>
<proteinExistence type="inferred from homology"/>
<dbReference type="GO" id="GO:0034236">
    <property type="term" value="F:protein kinase A catalytic subunit binding"/>
    <property type="evidence" value="ECO:0007669"/>
    <property type="project" value="TreeGrafter"/>
</dbReference>